<keyword evidence="5" id="KW-1185">Reference proteome</keyword>
<feature type="coiled-coil region" evidence="1">
    <location>
        <begin position="131"/>
        <end position="158"/>
    </location>
</feature>
<keyword evidence="2" id="KW-0472">Membrane</keyword>
<reference evidence="4 5" key="1">
    <citation type="submission" date="2016-03" db="EMBL/GenBank/DDBJ databases">
        <title>Draft genome sequence of Flavobacterium fryxellicola DSM 16209.</title>
        <authorList>
            <person name="Shin S.-K."/>
            <person name="Yi H."/>
        </authorList>
    </citation>
    <scope>NUCLEOTIDE SEQUENCE [LARGE SCALE GENOMIC DNA]</scope>
    <source>
        <strain evidence="4 5">DSM 16209</strain>
    </source>
</reference>
<feature type="domain" description="DUF305" evidence="3">
    <location>
        <begin position="102"/>
        <end position="151"/>
    </location>
</feature>
<evidence type="ECO:0000259" key="3">
    <source>
        <dbReference type="Pfam" id="PF03713"/>
    </source>
</evidence>
<accession>A0A167X769</accession>
<keyword evidence="2" id="KW-0812">Transmembrane</keyword>
<organism evidence="4 5">
    <name type="scientific">Flavobacterium fryxellicola</name>
    <dbReference type="NCBI Taxonomy" id="249352"/>
    <lineage>
        <taxon>Bacteria</taxon>
        <taxon>Pseudomonadati</taxon>
        <taxon>Bacteroidota</taxon>
        <taxon>Flavobacteriia</taxon>
        <taxon>Flavobacteriales</taxon>
        <taxon>Flavobacteriaceae</taxon>
        <taxon>Flavobacterium</taxon>
    </lineage>
</organism>
<protein>
    <submittedName>
        <fullName evidence="4">DUF305 domain-containing protein</fullName>
    </submittedName>
</protein>
<keyword evidence="2" id="KW-1133">Transmembrane helix</keyword>
<dbReference type="Pfam" id="PF03713">
    <property type="entry name" value="DUF305"/>
    <property type="match status" value="1"/>
</dbReference>
<dbReference type="STRING" id="249352.SAMN05444395_10390"/>
<dbReference type="EMBL" id="LVJE01000013">
    <property type="protein sequence ID" value="OAB28076.1"/>
    <property type="molecule type" value="Genomic_DNA"/>
</dbReference>
<gene>
    <name evidence="4" type="ORF">FBFR_09510</name>
</gene>
<feature type="transmembrane region" description="Helical" evidence="2">
    <location>
        <begin position="75"/>
        <end position="94"/>
    </location>
</feature>
<comment type="caution">
    <text evidence="4">The sequence shown here is derived from an EMBL/GenBank/DDBJ whole genome shotgun (WGS) entry which is preliminary data.</text>
</comment>
<evidence type="ECO:0000256" key="2">
    <source>
        <dbReference type="SAM" id="Phobius"/>
    </source>
</evidence>
<evidence type="ECO:0000256" key="1">
    <source>
        <dbReference type="SAM" id="Coils"/>
    </source>
</evidence>
<dbReference type="AlphaFoldDB" id="A0A167X769"/>
<dbReference type="Proteomes" id="UP000077164">
    <property type="component" value="Unassembled WGS sequence"/>
</dbReference>
<keyword evidence="1" id="KW-0175">Coiled coil</keyword>
<sequence>MEKNNIHSKESPYVKFALIMAFSFVVMYLVMFLNVAEFSHIYNSITRFYMTTLMIAAMAITMLISMWKMYPNNKVNVMIIVFAASTFLGTLFLLRTQTFIGDIQYMKAMIPHHSSAIMTSSNVDFKDPEAKKLAEDIIAAQEREIKQMNEMIIRLESKK</sequence>
<dbReference type="InterPro" id="IPR012347">
    <property type="entry name" value="Ferritin-like"/>
</dbReference>
<name>A0A167X769_9FLAO</name>
<dbReference type="OrthoDB" id="517560at2"/>
<evidence type="ECO:0000313" key="4">
    <source>
        <dbReference type="EMBL" id="OAB28076.1"/>
    </source>
</evidence>
<feature type="transmembrane region" description="Helical" evidence="2">
    <location>
        <begin position="12"/>
        <end position="36"/>
    </location>
</feature>
<feature type="transmembrane region" description="Helical" evidence="2">
    <location>
        <begin position="48"/>
        <end position="69"/>
    </location>
</feature>
<dbReference type="RefSeq" id="WP_066080267.1">
    <property type="nucleotide sequence ID" value="NZ_FRDK01000003.1"/>
</dbReference>
<proteinExistence type="predicted"/>
<evidence type="ECO:0000313" key="5">
    <source>
        <dbReference type="Proteomes" id="UP000077164"/>
    </source>
</evidence>
<dbReference type="Gene3D" id="1.20.1260.10">
    <property type="match status" value="1"/>
</dbReference>
<dbReference type="InterPro" id="IPR005183">
    <property type="entry name" value="DUF305_CopM-like"/>
</dbReference>